<dbReference type="RefSeq" id="WP_076373802.1">
    <property type="nucleotide sequence ID" value="NZ_FTMG01000006.1"/>
</dbReference>
<gene>
    <name evidence="1" type="ORF">HDF23_003024</name>
</gene>
<evidence type="ECO:0000313" key="2">
    <source>
        <dbReference type="Proteomes" id="UP000541583"/>
    </source>
</evidence>
<comment type="caution">
    <text evidence="1">The sequence shown here is derived from an EMBL/GenBank/DDBJ whole genome shotgun (WGS) entry which is preliminary data.</text>
</comment>
<dbReference type="Proteomes" id="UP000541583">
    <property type="component" value="Unassembled WGS sequence"/>
</dbReference>
<reference evidence="1 2" key="1">
    <citation type="submission" date="2020-08" db="EMBL/GenBank/DDBJ databases">
        <title>Genomic Encyclopedia of Type Strains, Phase IV (KMG-V): Genome sequencing to study the core and pangenomes of soil and plant-associated prokaryotes.</title>
        <authorList>
            <person name="Whitman W."/>
        </authorList>
    </citation>
    <scope>NUCLEOTIDE SEQUENCE [LARGE SCALE GENOMIC DNA]</scope>
    <source>
        <strain evidence="1 2">ANJLi2</strain>
    </source>
</reference>
<protein>
    <submittedName>
        <fullName evidence="1">Uncharacterized protein</fullName>
    </submittedName>
</protein>
<sequence length="108" mass="12098">MGAVINPNNYKEHNLGTADGVAGFGGLMQQLPQATAKVNTVRVFQDGNYMFTHTDYNFFARKPTLADINSSEHKFSFNGIRLDELIFNVVADLSKVFPDFKLKFEMAC</sequence>
<keyword evidence="2" id="KW-1185">Reference proteome</keyword>
<dbReference type="EMBL" id="JACHCB010000007">
    <property type="protein sequence ID" value="MBB6110268.1"/>
    <property type="molecule type" value="Genomic_DNA"/>
</dbReference>
<organism evidence="1 2">
    <name type="scientific">Mucilaginibacter lappiensis</name>
    <dbReference type="NCBI Taxonomy" id="354630"/>
    <lineage>
        <taxon>Bacteria</taxon>
        <taxon>Pseudomonadati</taxon>
        <taxon>Bacteroidota</taxon>
        <taxon>Sphingobacteriia</taxon>
        <taxon>Sphingobacteriales</taxon>
        <taxon>Sphingobacteriaceae</taxon>
        <taxon>Mucilaginibacter</taxon>
    </lineage>
</organism>
<evidence type="ECO:0000313" key="1">
    <source>
        <dbReference type="EMBL" id="MBB6110268.1"/>
    </source>
</evidence>
<name>A0ABR6PKH4_9SPHI</name>
<accession>A0ABR6PKH4</accession>
<proteinExistence type="predicted"/>